<feature type="transmembrane region" description="Helical" evidence="5">
    <location>
        <begin position="6"/>
        <end position="22"/>
    </location>
</feature>
<dbReference type="Pfam" id="PF01124">
    <property type="entry name" value="MAPEG"/>
    <property type="match status" value="1"/>
</dbReference>
<evidence type="ECO:0000256" key="5">
    <source>
        <dbReference type="SAM" id="Phobius"/>
    </source>
</evidence>
<proteinExistence type="predicted"/>
<keyword evidence="7" id="KW-1185">Reference proteome</keyword>
<dbReference type="Proteomes" id="UP001500713">
    <property type="component" value="Unassembled WGS sequence"/>
</dbReference>
<name>A0ABN1ALE1_9SPHN</name>
<dbReference type="PANTHER" id="PTHR35814:SF1">
    <property type="entry name" value="GLUTATHIONE S-TRANSFERASE-RELATED"/>
    <property type="match status" value="1"/>
</dbReference>
<comment type="subcellular location">
    <subcellularLocation>
        <location evidence="1">Membrane</location>
    </subcellularLocation>
</comment>
<dbReference type="EMBL" id="BAAAEM010000002">
    <property type="protein sequence ID" value="GAA0479378.1"/>
    <property type="molecule type" value="Genomic_DNA"/>
</dbReference>
<evidence type="ECO:0000256" key="2">
    <source>
        <dbReference type="ARBA" id="ARBA00022692"/>
    </source>
</evidence>
<dbReference type="SUPFAM" id="SSF161084">
    <property type="entry name" value="MAPEG domain-like"/>
    <property type="match status" value="1"/>
</dbReference>
<gene>
    <name evidence="6" type="ORF">GCM10009096_21820</name>
</gene>
<protein>
    <submittedName>
        <fullName evidence="6">MAPEG family protein</fullName>
    </submittedName>
</protein>
<keyword evidence="2 5" id="KW-0812">Transmembrane</keyword>
<evidence type="ECO:0000313" key="6">
    <source>
        <dbReference type="EMBL" id="GAA0479378.1"/>
    </source>
</evidence>
<dbReference type="RefSeq" id="WP_229954501.1">
    <property type="nucleotide sequence ID" value="NZ_BAAAEM010000002.1"/>
</dbReference>
<keyword evidence="4 5" id="KW-0472">Membrane</keyword>
<dbReference type="InterPro" id="IPR023352">
    <property type="entry name" value="MAPEG-like_dom_sf"/>
</dbReference>
<comment type="caution">
    <text evidence="6">The sequence shown here is derived from an EMBL/GenBank/DDBJ whole genome shotgun (WGS) entry which is preliminary data.</text>
</comment>
<sequence>MILPITLTIAGAAALVNIWLMIRVGQVRTSEKVSVGDGGNEKVIRRMRAHANFGESLPVVLILIAAIELATGSSTWLWIVAGIYMLGRVAHGVGMDGGKLGKGRMIGTILTLLIMLGLGIYAISIPYFSVQDASTTPAMVQAE</sequence>
<dbReference type="InterPro" id="IPR001129">
    <property type="entry name" value="Membr-assoc_MAPEG"/>
</dbReference>
<evidence type="ECO:0000313" key="7">
    <source>
        <dbReference type="Proteomes" id="UP001500713"/>
    </source>
</evidence>
<reference evidence="6 7" key="1">
    <citation type="journal article" date="2019" name="Int. J. Syst. Evol. Microbiol.">
        <title>The Global Catalogue of Microorganisms (GCM) 10K type strain sequencing project: providing services to taxonomists for standard genome sequencing and annotation.</title>
        <authorList>
            <consortium name="The Broad Institute Genomics Platform"/>
            <consortium name="The Broad Institute Genome Sequencing Center for Infectious Disease"/>
            <person name="Wu L."/>
            <person name="Ma J."/>
        </authorList>
    </citation>
    <scope>NUCLEOTIDE SEQUENCE [LARGE SCALE GENOMIC DNA]</scope>
    <source>
        <strain evidence="6 7">JCM 14162</strain>
    </source>
</reference>
<accession>A0ABN1ALE1</accession>
<dbReference type="PANTHER" id="PTHR35814">
    <property type="match status" value="1"/>
</dbReference>
<dbReference type="Gene3D" id="1.20.120.550">
    <property type="entry name" value="Membrane associated eicosanoid/glutathione metabolism-like domain"/>
    <property type="match status" value="1"/>
</dbReference>
<feature type="transmembrane region" description="Helical" evidence="5">
    <location>
        <begin position="106"/>
        <end position="129"/>
    </location>
</feature>
<feature type="transmembrane region" description="Helical" evidence="5">
    <location>
        <begin position="52"/>
        <end position="70"/>
    </location>
</feature>
<organism evidence="6 7">
    <name type="scientific">Parasphingorhabdus litoris</name>
    <dbReference type="NCBI Taxonomy" id="394733"/>
    <lineage>
        <taxon>Bacteria</taxon>
        <taxon>Pseudomonadati</taxon>
        <taxon>Pseudomonadota</taxon>
        <taxon>Alphaproteobacteria</taxon>
        <taxon>Sphingomonadales</taxon>
        <taxon>Sphingomonadaceae</taxon>
        <taxon>Parasphingorhabdus</taxon>
    </lineage>
</organism>
<evidence type="ECO:0000256" key="3">
    <source>
        <dbReference type="ARBA" id="ARBA00022989"/>
    </source>
</evidence>
<evidence type="ECO:0000256" key="4">
    <source>
        <dbReference type="ARBA" id="ARBA00023136"/>
    </source>
</evidence>
<evidence type="ECO:0000256" key="1">
    <source>
        <dbReference type="ARBA" id="ARBA00004370"/>
    </source>
</evidence>
<keyword evidence="3 5" id="KW-1133">Transmembrane helix</keyword>